<gene>
    <name evidence="6" type="primary">rpsF</name>
    <name evidence="8" type="ORF">NSPZN2_10527</name>
</gene>
<dbReference type="InterPro" id="IPR035980">
    <property type="entry name" value="Ribosomal_bS6_sf"/>
</dbReference>
<protein>
    <recommendedName>
        <fullName evidence="5 6">Small ribosomal subunit protein bS6</fullName>
    </recommendedName>
</protein>
<dbReference type="CDD" id="cd00473">
    <property type="entry name" value="bS6"/>
    <property type="match status" value="1"/>
</dbReference>
<feature type="region of interest" description="Disordered" evidence="7">
    <location>
        <begin position="96"/>
        <end position="119"/>
    </location>
</feature>
<dbReference type="PANTHER" id="PTHR21011:SF1">
    <property type="entry name" value="SMALL RIBOSOMAL SUBUNIT PROTEIN BS6M"/>
    <property type="match status" value="1"/>
</dbReference>
<dbReference type="PANTHER" id="PTHR21011">
    <property type="entry name" value="MITOCHONDRIAL 28S RIBOSOMAL PROTEIN S6"/>
    <property type="match status" value="1"/>
</dbReference>
<evidence type="ECO:0000313" key="9">
    <source>
        <dbReference type="Proteomes" id="UP000675880"/>
    </source>
</evidence>
<dbReference type="HAMAP" id="MF_00360">
    <property type="entry name" value="Ribosomal_bS6"/>
    <property type="match status" value="1"/>
</dbReference>
<keyword evidence="6" id="KW-0694">RNA-binding</keyword>
<dbReference type="InterPro" id="IPR000529">
    <property type="entry name" value="Ribosomal_bS6"/>
</dbReference>
<evidence type="ECO:0000256" key="3">
    <source>
        <dbReference type="ARBA" id="ARBA00023274"/>
    </source>
</evidence>
<dbReference type="NCBIfam" id="TIGR00166">
    <property type="entry name" value="S6"/>
    <property type="match status" value="1"/>
</dbReference>
<evidence type="ECO:0000256" key="1">
    <source>
        <dbReference type="ARBA" id="ARBA00009512"/>
    </source>
</evidence>
<keyword evidence="9" id="KW-1185">Reference proteome</keyword>
<dbReference type="RefSeq" id="WP_213040397.1">
    <property type="nucleotide sequence ID" value="NZ_CAJNBJ010000001.1"/>
</dbReference>
<keyword evidence="6" id="KW-0699">rRNA-binding</keyword>
<reference evidence="8 9" key="1">
    <citation type="submission" date="2021-02" db="EMBL/GenBank/DDBJ databases">
        <authorList>
            <person name="Han P."/>
        </authorList>
    </citation>
    <scope>NUCLEOTIDE SEQUENCE [LARGE SCALE GENOMIC DNA]</scope>
    <source>
        <strain evidence="8">Candidatus Nitrospira sp. ZN2</strain>
    </source>
</reference>
<dbReference type="Pfam" id="PF01250">
    <property type="entry name" value="Ribosomal_S6"/>
    <property type="match status" value="1"/>
</dbReference>
<comment type="similarity">
    <text evidence="1 6">Belongs to the bacterial ribosomal protein bS6 family.</text>
</comment>
<evidence type="ECO:0000256" key="5">
    <source>
        <dbReference type="ARBA" id="ARBA00035294"/>
    </source>
</evidence>
<organism evidence="8 9">
    <name type="scientific">Nitrospira defluvii</name>
    <dbReference type="NCBI Taxonomy" id="330214"/>
    <lineage>
        <taxon>Bacteria</taxon>
        <taxon>Pseudomonadati</taxon>
        <taxon>Nitrospirota</taxon>
        <taxon>Nitrospiria</taxon>
        <taxon>Nitrospirales</taxon>
        <taxon>Nitrospiraceae</taxon>
        <taxon>Nitrospira</taxon>
    </lineage>
</organism>
<sequence>MELYESLFIIRPTLSDEETSALIEKMKGTVTKHGANLVRAENWGRKKLAYEIKRERKGTYVYFYFQGPGSTIAELERAYRLEDSIIKFLTVKLEQEPAPPRGAPVATPAAQGATVGGVQ</sequence>
<evidence type="ECO:0000256" key="2">
    <source>
        <dbReference type="ARBA" id="ARBA00022980"/>
    </source>
</evidence>
<comment type="function">
    <text evidence="4 6">Binds together with bS18 to 16S ribosomal RNA.</text>
</comment>
<dbReference type="SUPFAM" id="SSF54995">
    <property type="entry name" value="Ribosomal protein S6"/>
    <property type="match status" value="1"/>
</dbReference>
<dbReference type="InterPro" id="IPR020814">
    <property type="entry name" value="Ribosomal_S6_plastid/chlpt"/>
</dbReference>
<dbReference type="InterPro" id="IPR014717">
    <property type="entry name" value="Transl_elong_EF1B/ribsomal_bS6"/>
</dbReference>
<keyword evidence="2 6" id="KW-0689">Ribosomal protein</keyword>
<dbReference type="Gene3D" id="3.30.70.60">
    <property type="match status" value="1"/>
</dbReference>
<evidence type="ECO:0000313" key="8">
    <source>
        <dbReference type="EMBL" id="CAE6697348.1"/>
    </source>
</evidence>
<evidence type="ECO:0000256" key="6">
    <source>
        <dbReference type="HAMAP-Rule" id="MF_00360"/>
    </source>
</evidence>
<evidence type="ECO:0000256" key="4">
    <source>
        <dbReference type="ARBA" id="ARBA00035104"/>
    </source>
</evidence>
<keyword evidence="3 6" id="KW-0687">Ribonucleoprotein</keyword>
<comment type="caution">
    <text evidence="8">The sequence shown here is derived from an EMBL/GenBank/DDBJ whole genome shotgun (WGS) entry which is preliminary data.</text>
</comment>
<accession>A0ABM8QHJ2</accession>
<dbReference type="Proteomes" id="UP000675880">
    <property type="component" value="Unassembled WGS sequence"/>
</dbReference>
<evidence type="ECO:0000256" key="7">
    <source>
        <dbReference type="SAM" id="MobiDB-lite"/>
    </source>
</evidence>
<dbReference type="GO" id="GO:0005840">
    <property type="term" value="C:ribosome"/>
    <property type="evidence" value="ECO:0007669"/>
    <property type="project" value="UniProtKB-KW"/>
</dbReference>
<dbReference type="EMBL" id="CAJNBJ010000001">
    <property type="protein sequence ID" value="CAE6697348.1"/>
    <property type="molecule type" value="Genomic_DNA"/>
</dbReference>
<name>A0ABM8QHJ2_9BACT</name>
<proteinExistence type="inferred from homology"/>